<evidence type="ECO:0000259" key="1">
    <source>
        <dbReference type="Pfam" id="PF01609"/>
    </source>
</evidence>
<dbReference type="GO" id="GO:0003677">
    <property type="term" value="F:DNA binding"/>
    <property type="evidence" value="ECO:0007669"/>
    <property type="project" value="InterPro"/>
</dbReference>
<evidence type="ECO:0000313" key="2">
    <source>
        <dbReference type="EMBL" id="CDW61278.1"/>
    </source>
</evidence>
<feature type="domain" description="Transposase IS4-like" evidence="1">
    <location>
        <begin position="177"/>
        <end position="470"/>
    </location>
</feature>
<evidence type="ECO:0000313" key="3">
    <source>
        <dbReference type="Proteomes" id="UP000030665"/>
    </source>
</evidence>
<dbReference type="NCBIfam" id="NF033559">
    <property type="entry name" value="transpos_IS1634"/>
    <property type="match status" value="1"/>
</dbReference>
<dbReference type="PANTHER" id="PTHR34614">
    <property type="match status" value="1"/>
</dbReference>
<accession>A0A077ZN93</accession>
<dbReference type="PANTHER" id="PTHR34614:SF2">
    <property type="entry name" value="TRANSPOSASE IS4-LIKE DOMAIN-CONTAINING PROTEIN"/>
    <property type="match status" value="1"/>
</dbReference>
<dbReference type="GO" id="GO:0004803">
    <property type="term" value="F:transposase activity"/>
    <property type="evidence" value="ECO:0007669"/>
    <property type="project" value="InterPro"/>
</dbReference>
<organism evidence="2 3">
    <name type="scientific">Trichuris trichiura</name>
    <name type="common">Whipworm</name>
    <name type="synonym">Trichocephalus trichiurus</name>
    <dbReference type="NCBI Taxonomy" id="36087"/>
    <lineage>
        <taxon>Eukaryota</taxon>
        <taxon>Metazoa</taxon>
        <taxon>Ecdysozoa</taxon>
        <taxon>Nematoda</taxon>
        <taxon>Enoplea</taxon>
        <taxon>Dorylaimia</taxon>
        <taxon>Trichinellida</taxon>
        <taxon>Trichuridae</taxon>
        <taxon>Trichuris</taxon>
    </lineage>
</organism>
<dbReference type="Proteomes" id="UP000030665">
    <property type="component" value="Unassembled WGS sequence"/>
</dbReference>
<dbReference type="Pfam" id="PF01609">
    <property type="entry name" value="DDE_Tnp_1"/>
    <property type="match status" value="1"/>
</dbReference>
<dbReference type="AlphaFoldDB" id="A0A077ZN93"/>
<reference evidence="2" key="1">
    <citation type="submission" date="2014-01" db="EMBL/GenBank/DDBJ databases">
        <authorList>
            <person name="Aslett M."/>
        </authorList>
    </citation>
    <scope>NUCLEOTIDE SEQUENCE</scope>
</reference>
<keyword evidence="3" id="KW-1185">Reference proteome</keyword>
<reference evidence="2" key="2">
    <citation type="submission" date="2014-03" db="EMBL/GenBank/DDBJ databases">
        <title>The whipworm genome and dual-species transcriptomics of an intimate host-pathogen interaction.</title>
        <authorList>
            <person name="Foth B.J."/>
            <person name="Tsai I.J."/>
            <person name="Reid A.J."/>
            <person name="Bancroft A.J."/>
            <person name="Nichol S."/>
            <person name="Tracey A."/>
            <person name="Holroyd N."/>
            <person name="Cotton J.A."/>
            <person name="Stanley E.J."/>
            <person name="Zarowiecki M."/>
            <person name="Liu J.Z."/>
            <person name="Huckvale T."/>
            <person name="Cooper P.J."/>
            <person name="Grencis R.K."/>
            <person name="Berriman M."/>
        </authorList>
    </citation>
    <scope>NUCLEOTIDE SEQUENCE [LARGE SCALE GENOMIC DNA]</scope>
</reference>
<protein>
    <submittedName>
        <fullName evidence="2">Lipase</fullName>
    </submittedName>
</protein>
<dbReference type="InterPro" id="IPR002559">
    <property type="entry name" value="Transposase_11"/>
</dbReference>
<dbReference type="InterPro" id="IPR047654">
    <property type="entry name" value="IS1634_transpos"/>
</dbReference>
<proteinExistence type="predicted"/>
<name>A0A077ZN93_TRITR</name>
<dbReference type="GO" id="GO:0006313">
    <property type="term" value="P:DNA transposition"/>
    <property type="evidence" value="ECO:0007669"/>
    <property type="project" value="InterPro"/>
</dbReference>
<sequence>MGIILQKDRRSGITYAYESISYWDKEKHQSRAHRRLIGRVSESGEVVPTDGRCSRKPDAVKRTRRRGPVPVTQVQRSFYGATWLLDQIGEKLGIVGDLRACFPDDYRRLLSIVYYLILGGNRAMMYFKYWALNHTHPCGEDISSQDSSRLFASISEESVRSFARLQGRRRLEREYWAYDSTSISSYSETLKQVKYGKNKESDRLPQINLLLLFGEKSGLPFYYRKLSGNIPDVKTVNTLVKELDILGYGKVKFVMDRGFYSKANIDQLYRHHHKFIVAVGTGLSFVRKRIAEVRESIRDYGSHDSRYGIGCDSKTMEWEYTQERPYKKDVISGSRRMYLHVYYSVQKAADEELELNARLDGLREELLSGRRVDRHEKAYGQFFEVRETPKRGITVKIKEDAVREARQLHGFFALVSNEVKDPIEALGTYRGKDIVEKAFGNLKERLNCRRLLASSEESLNGKLFVEFVALIYLAYINRKMQEQGLYKEYTMEELLLELESIQSVCEPGRAPIVCEVLEKQRNLYAALDVMPPQ</sequence>
<gene>
    <name evidence="2" type="ORF">TTRE_0000972601</name>
</gene>
<dbReference type="EMBL" id="HG808502">
    <property type="protein sequence ID" value="CDW61278.1"/>
    <property type="molecule type" value="Genomic_DNA"/>
</dbReference>